<dbReference type="Pfam" id="PF02590">
    <property type="entry name" value="SPOUT_MTase"/>
    <property type="match status" value="1"/>
</dbReference>
<dbReference type="NCBIfam" id="TIGR00246">
    <property type="entry name" value="tRNA_RlmH_YbeA"/>
    <property type="match status" value="1"/>
</dbReference>
<dbReference type="GO" id="GO:0070038">
    <property type="term" value="F:rRNA (pseudouridine-N3-)-methyltransferase activity"/>
    <property type="evidence" value="ECO:0007669"/>
    <property type="project" value="UniProtKB-UniRule"/>
</dbReference>
<evidence type="ECO:0000256" key="5">
    <source>
        <dbReference type="ARBA" id="ARBA00038303"/>
    </source>
</evidence>
<sequence length="159" mass="17955">MKIRIICIGKLKEKYWTAAVAEYSKRIGSYADIEIVELKESKLPANPSPADETNVLTREGEKILSRIKDNDYVIAMEVEGQQLDSVELSGKLQRIFDTGSSTIDFIIGGSLGLSDKVKRRADYGMSFSMLTFPHQLARVMLLEQVYRAFKISNGETYHK</sequence>
<organism evidence="7 8">
    <name type="scientific">Mogibacterium timidum</name>
    <dbReference type="NCBI Taxonomy" id="35519"/>
    <lineage>
        <taxon>Bacteria</taxon>
        <taxon>Bacillati</taxon>
        <taxon>Bacillota</taxon>
        <taxon>Clostridia</taxon>
        <taxon>Peptostreptococcales</taxon>
        <taxon>Anaerovoracaceae</taxon>
        <taxon>Mogibacterium</taxon>
    </lineage>
</organism>
<dbReference type="Gene3D" id="3.40.1280.10">
    <property type="match status" value="1"/>
</dbReference>
<gene>
    <name evidence="6 7" type="primary">rlmH</name>
    <name evidence="7" type="ORF">HW270_05260</name>
</gene>
<comment type="subcellular location">
    <subcellularLocation>
        <location evidence="6">Cytoplasm</location>
    </subcellularLocation>
</comment>
<keyword evidence="8" id="KW-1185">Reference proteome</keyword>
<keyword evidence="2 6" id="KW-0489">Methyltransferase</keyword>
<evidence type="ECO:0000256" key="2">
    <source>
        <dbReference type="ARBA" id="ARBA00022603"/>
    </source>
</evidence>
<dbReference type="InterPro" id="IPR003742">
    <property type="entry name" value="RlmH-like"/>
</dbReference>
<keyword evidence="6" id="KW-0963">Cytoplasm</keyword>
<comment type="caution">
    <text evidence="7">The sequence shown here is derived from an EMBL/GenBank/DDBJ whole genome shotgun (WGS) entry which is preliminary data.</text>
</comment>
<protein>
    <recommendedName>
        <fullName evidence="6">Ribosomal RNA large subunit methyltransferase H</fullName>
        <ecNumber evidence="6">2.1.1.177</ecNumber>
    </recommendedName>
    <alternativeName>
        <fullName evidence="6">23S rRNA (pseudouridine1915-N3)-methyltransferase</fullName>
    </alternativeName>
    <alternativeName>
        <fullName evidence="6">23S rRNA m3Psi1915 methyltransferase</fullName>
    </alternativeName>
    <alternativeName>
        <fullName evidence="6">rRNA (pseudouridine-N3-)-methyltransferase RlmH</fullName>
    </alternativeName>
</protein>
<comment type="caution">
    <text evidence="6">Lacks conserved residue(s) required for the propagation of feature annotation.</text>
</comment>
<comment type="similarity">
    <text evidence="5 6">Belongs to the RNA methyltransferase RlmH family.</text>
</comment>
<evidence type="ECO:0000256" key="6">
    <source>
        <dbReference type="HAMAP-Rule" id="MF_00658"/>
    </source>
</evidence>
<comment type="catalytic activity">
    <reaction evidence="6">
        <text>pseudouridine(1915) in 23S rRNA + S-adenosyl-L-methionine = N(3)-methylpseudouridine(1915) in 23S rRNA + S-adenosyl-L-homocysteine + H(+)</text>
        <dbReference type="Rhea" id="RHEA:42752"/>
        <dbReference type="Rhea" id="RHEA-COMP:10221"/>
        <dbReference type="Rhea" id="RHEA-COMP:10222"/>
        <dbReference type="ChEBI" id="CHEBI:15378"/>
        <dbReference type="ChEBI" id="CHEBI:57856"/>
        <dbReference type="ChEBI" id="CHEBI:59789"/>
        <dbReference type="ChEBI" id="CHEBI:65314"/>
        <dbReference type="ChEBI" id="CHEBI:74486"/>
        <dbReference type="EC" id="2.1.1.177"/>
    </reaction>
</comment>
<evidence type="ECO:0000256" key="3">
    <source>
        <dbReference type="ARBA" id="ARBA00022679"/>
    </source>
</evidence>
<accession>A0A7Y8VRT0</accession>
<keyword evidence="1 6" id="KW-0698">rRNA processing</keyword>
<evidence type="ECO:0000256" key="4">
    <source>
        <dbReference type="ARBA" id="ARBA00022691"/>
    </source>
</evidence>
<dbReference type="CDD" id="cd18081">
    <property type="entry name" value="RlmH-like"/>
    <property type="match status" value="1"/>
</dbReference>
<dbReference type="RefSeq" id="WP_036379929.1">
    <property type="nucleotide sequence ID" value="NZ_JABXYR010000002.1"/>
</dbReference>
<evidence type="ECO:0000313" key="7">
    <source>
        <dbReference type="EMBL" id="NWO23474.1"/>
    </source>
</evidence>
<dbReference type="SUPFAM" id="SSF75217">
    <property type="entry name" value="alpha/beta knot"/>
    <property type="match status" value="1"/>
</dbReference>
<evidence type="ECO:0000313" key="8">
    <source>
        <dbReference type="Proteomes" id="UP000526307"/>
    </source>
</evidence>
<dbReference type="EMBL" id="JABXYR010000002">
    <property type="protein sequence ID" value="NWO23474.1"/>
    <property type="molecule type" value="Genomic_DNA"/>
</dbReference>
<comment type="subunit">
    <text evidence="6">Homodimer.</text>
</comment>
<dbReference type="EC" id="2.1.1.177" evidence="6"/>
<dbReference type="GO" id="GO:0005737">
    <property type="term" value="C:cytoplasm"/>
    <property type="evidence" value="ECO:0007669"/>
    <property type="project" value="UniProtKB-SubCell"/>
</dbReference>
<comment type="function">
    <text evidence="6">Specifically methylates the pseudouridine at position 1915 (m3Psi1915) in 23S rRNA.</text>
</comment>
<evidence type="ECO:0000256" key="1">
    <source>
        <dbReference type="ARBA" id="ARBA00022552"/>
    </source>
</evidence>
<reference evidence="7 8" key="1">
    <citation type="submission" date="2020-06" db="EMBL/GenBank/DDBJ databases">
        <title>Mogibacterium timidum strain W9173 genomic sequence.</title>
        <authorList>
            <person name="Wade W.G."/>
            <person name="Johnston C.D."/>
            <person name="Chen T."/>
            <person name="Dewhirst F.E."/>
        </authorList>
    </citation>
    <scope>NUCLEOTIDE SEQUENCE [LARGE SCALE GENOMIC DNA]</scope>
    <source>
        <strain evidence="7 8">W9173</strain>
    </source>
</reference>
<dbReference type="PANTHER" id="PTHR33603">
    <property type="entry name" value="METHYLTRANSFERASE"/>
    <property type="match status" value="1"/>
</dbReference>
<dbReference type="PANTHER" id="PTHR33603:SF1">
    <property type="entry name" value="RIBOSOMAL RNA LARGE SUBUNIT METHYLTRANSFERASE H"/>
    <property type="match status" value="1"/>
</dbReference>
<name>A0A7Y8VRT0_9FIRM</name>
<dbReference type="AlphaFoldDB" id="A0A7Y8VRT0"/>
<dbReference type="HAMAP" id="MF_00658">
    <property type="entry name" value="23SrRNA_methyltr_H"/>
    <property type="match status" value="1"/>
</dbReference>
<feature type="binding site" evidence="6">
    <location>
        <begin position="127"/>
        <end position="132"/>
    </location>
    <ligand>
        <name>S-adenosyl-L-methionine</name>
        <dbReference type="ChEBI" id="CHEBI:59789"/>
    </ligand>
</feature>
<keyword evidence="4 6" id="KW-0949">S-adenosyl-L-methionine</keyword>
<dbReference type="InterPro" id="IPR029028">
    <property type="entry name" value="Alpha/beta_knot_MTases"/>
</dbReference>
<feature type="binding site" evidence="6">
    <location>
        <position position="108"/>
    </location>
    <ligand>
        <name>S-adenosyl-L-methionine</name>
        <dbReference type="ChEBI" id="CHEBI:59789"/>
    </ligand>
</feature>
<dbReference type="InterPro" id="IPR029026">
    <property type="entry name" value="tRNA_m1G_MTases_N"/>
</dbReference>
<dbReference type="Proteomes" id="UP000526307">
    <property type="component" value="Unassembled WGS sequence"/>
</dbReference>
<dbReference type="NCBIfam" id="NF000985">
    <property type="entry name" value="PRK00103.1-3"/>
    <property type="match status" value="1"/>
</dbReference>
<keyword evidence="3 6" id="KW-0808">Transferase</keyword>
<dbReference type="PIRSF" id="PIRSF004505">
    <property type="entry name" value="MT_bac"/>
    <property type="match status" value="1"/>
</dbReference>
<proteinExistence type="inferred from homology"/>